<gene>
    <name evidence="3" type="ORF">EUA94_01725</name>
</gene>
<evidence type="ECO:0000313" key="4">
    <source>
        <dbReference type="Proteomes" id="UP000291101"/>
    </source>
</evidence>
<dbReference type="InterPro" id="IPR036594">
    <property type="entry name" value="Meth_synthase_dom"/>
</dbReference>
<dbReference type="OrthoDB" id="9800334at2"/>
<sequence length="328" mass="34768">MGQLEVCIDDEEGQMTGCESATLVPNGARTTGAAVGLRMHEASSLLGVPAPTLRSWELRYGLPRTLRSPGGHRRYTVEALTELGLMRDEIATGRPPSEAARRVRTLLDEQNPARPMIDAIMVGSDDHDPDAIRRILEESVASLGLAATLDNVVLPSMRLIGSWWESGRCDIGQEHFTTEVMRGWLARTTTLAPPSTSDRWVILATGPGDMHTVGVESLAALLVTRGTGCRILGAGTSQRILVAAVAATSAPAVVVVSHLSTQRRSAIESIRALAATGCPTFYAGNAFLAPMSRKGVPGSYLGERITDAAAIIERCLSGGRPPVLANAV</sequence>
<protein>
    <submittedName>
        <fullName evidence="3">MerR family DNA-binding transcriptional regulator</fullName>
    </submittedName>
</protein>
<reference evidence="3 4" key="1">
    <citation type="submission" date="2019-01" db="EMBL/GenBank/DDBJ databases">
        <title>Novel species of Nocardioides.</title>
        <authorList>
            <person name="Liu Q."/>
            <person name="X Y.-H."/>
        </authorList>
    </citation>
    <scope>NUCLEOTIDE SEQUENCE [LARGE SCALE GENOMIC DNA]</scope>
    <source>
        <strain evidence="3 4">HLT2-9</strain>
    </source>
</reference>
<evidence type="ECO:0000259" key="1">
    <source>
        <dbReference type="PROSITE" id="PS50937"/>
    </source>
</evidence>
<dbReference type="InterPro" id="IPR009061">
    <property type="entry name" value="DNA-bd_dom_put_sf"/>
</dbReference>
<keyword evidence="4" id="KW-1185">Reference proteome</keyword>
<dbReference type="Gene3D" id="1.10.1240.10">
    <property type="entry name" value="Methionine synthase domain"/>
    <property type="match status" value="1"/>
</dbReference>
<dbReference type="InterPro" id="IPR000551">
    <property type="entry name" value="MerR-type_HTH_dom"/>
</dbReference>
<keyword evidence="3" id="KW-0238">DNA-binding</keyword>
<dbReference type="InterPro" id="IPR003759">
    <property type="entry name" value="Cbl-bd_cap"/>
</dbReference>
<dbReference type="InterPro" id="IPR006158">
    <property type="entry name" value="Cobalamin-bd"/>
</dbReference>
<feature type="domain" description="HTH merR-type" evidence="1">
    <location>
        <begin position="36"/>
        <end position="105"/>
    </location>
</feature>
<dbReference type="Pfam" id="PF13411">
    <property type="entry name" value="MerR_1"/>
    <property type="match status" value="1"/>
</dbReference>
<evidence type="ECO:0000259" key="2">
    <source>
        <dbReference type="PROSITE" id="PS51332"/>
    </source>
</evidence>
<dbReference type="GO" id="GO:0031419">
    <property type="term" value="F:cobalamin binding"/>
    <property type="evidence" value="ECO:0007669"/>
    <property type="project" value="InterPro"/>
</dbReference>
<dbReference type="GO" id="GO:0003677">
    <property type="term" value="F:DNA binding"/>
    <property type="evidence" value="ECO:0007669"/>
    <property type="project" value="UniProtKB-KW"/>
</dbReference>
<dbReference type="PROSITE" id="PS50937">
    <property type="entry name" value="HTH_MERR_2"/>
    <property type="match status" value="1"/>
</dbReference>
<evidence type="ECO:0000313" key="3">
    <source>
        <dbReference type="EMBL" id="RYC14865.1"/>
    </source>
</evidence>
<dbReference type="Pfam" id="PF02607">
    <property type="entry name" value="B12-binding_2"/>
    <property type="match status" value="1"/>
</dbReference>
<dbReference type="Proteomes" id="UP000291101">
    <property type="component" value="Unassembled WGS sequence"/>
</dbReference>
<dbReference type="RefSeq" id="WP_129424063.1">
    <property type="nucleotide sequence ID" value="NZ_SDWV01000001.1"/>
</dbReference>
<name>A0A4Q2T7D6_9ACTN</name>
<dbReference type="Gene3D" id="3.40.50.280">
    <property type="entry name" value="Cobalamin-binding domain"/>
    <property type="match status" value="1"/>
</dbReference>
<dbReference type="GO" id="GO:0006355">
    <property type="term" value="P:regulation of DNA-templated transcription"/>
    <property type="evidence" value="ECO:0007669"/>
    <property type="project" value="InterPro"/>
</dbReference>
<dbReference type="InterPro" id="IPR036724">
    <property type="entry name" value="Cobalamin-bd_sf"/>
</dbReference>
<proteinExistence type="predicted"/>
<comment type="caution">
    <text evidence="3">The sequence shown here is derived from an EMBL/GenBank/DDBJ whole genome shotgun (WGS) entry which is preliminary data.</text>
</comment>
<accession>A0A4Q2T7D6</accession>
<dbReference type="AlphaFoldDB" id="A0A4Q2T7D6"/>
<feature type="domain" description="B12-binding" evidence="2">
    <location>
        <begin position="198"/>
        <end position="322"/>
    </location>
</feature>
<dbReference type="PROSITE" id="PS51332">
    <property type="entry name" value="B12_BINDING"/>
    <property type="match status" value="1"/>
</dbReference>
<dbReference type="EMBL" id="SDWV01000001">
    <property type="protein sequence ID" value="RYC14865.1"/>
    <property type="molecule type" value="Genomic_DNA"/>
</dbReference>
<organism evidence="3 4">
    <name type="scientific">Nocardioides zhouii</name>
    <dbReference type="NCBI Taxonomy" id="1168729"/>
    <lineage>
        <taxon>Bacteria</taxon>
        <taxon>Bacillati</taxon>
        <taxon>Actinomycetota</taxon>
        <taxon>Actinomycetes</taxon>
        <taxon>Propionibacteriales</taxon>
        <taxon>Nocardioidaceae</taxon>
        <taxon>Nocardioides</taxon>
    </lineage>
</organism>
<dbReference type="Gene3D" id="1.10.1660.10">
    <property type="match status" value="1"/>
</dbReference>
<dbReference type="SUPFAM" id="SSF52242">
    <property type="entry name" value="Cobalamin (vitamin B12)-binding domain"/>
    <property type="match status" value="1"/>
</dbReference>
<dbReference type="SUPFAM" id="SSF46955">
    <property type="entry name" value="Putative DNA-binding domain"/>
    <property type="match status" value="1"/>
</dbReference>
<dbReference type="GO" id="GO:0046872">
    <property type="term" value="F:metal ion binding"/>
    <property type="evidence" value="ECO:0007669"/>
    <property type="project" value="InterPro"/>
</dbReference>